<dbReference type="RefSeq" id="WP_121923603.1">
    <property type="nucleotide sequence ID" value="NZ_REFO01000015.1"/>
</dbReference>
<accession>A0A3M0B7A2</accession>
<sequence>MIKIYHYDEENFKLIFRLYTKEGIKTISKILAKINDNIYLDWEYILEELDERDPIIGKRLTIELIKTPFKNYILISPYSKKLEICALIPV</sequence>
<reference evidence="1 2" key="1">
    <citation type="submission" date="2018-10" db="EMBL/GenBank/DDBJ databases">
        <title>Genomic Encyclopedia of Archaeal and Bacterial Type Strains, Phase II (KMG-II): from individual species to whole genera.</title>
        <authorList>
            <person name="Goeker M."/>
        </authorList>
    </citation>
    <scope>NUCLEOTIDE SEQUENCE [LARGE SCALE GENOMIC DNA]</scope>
    <source>
        <strain evidence="1 2">VM1</strain>
    </source>
</reference>
<gene>
    <name evidence="1" type="ORF">CLV39_1499</name>
</gene>
<dbReference type="EMBL" id="REFO01000015">
    <property type="protein sequence ID" value="RMA93021.1"/>
    <property type="molecule type" value="Genomic_DNA"/>
</dbReference>
<keyword evidence="2" id="KW-1185">Reference proteome</keyword>
<comment type="caution">
    <text evidence="1">The sequence shown here is derived from an EMBL/GenBank/DDBJ whole genome shotgun (WGS) entry which is preliminary data.</text>
</comment>
<dbReference type="Proteomes" id="UP000280842">
    <property type="component" value="Unassembled WGS sequence"/>
</dbReference>
<proteinExistence type="predicted"/>
<dbReference type="AlphaFoldDB" id="A0A3M0B7A2"/>
<evidence type="ECO:0000313" key="1">
    <source>
        <dbReference type="EMBL" id="RMA93021.1"/>
    </source>
</evidence>
<dbReference type="OrthoDB" id="14883at2"/>
<evidence type="ECO:0000313" key="2">
    <source>
        <dbReference type="Proteomes" id="UP000280842"/>
    </source>
</evidence>
<organism evidence="1 2">
    <name type="scientific">Hydrogenothermus marinus</name>
    <dbReference type="NCBI Taxonomy" id="133270"/>
    <lineage>
        <taxon>Bacteria</taxon>
        <taxon>Pseudomonadati</taxon>
        <taxon>Aquificota</taxon>
        <taxon>Aquificia</taxon>
        <taxon>Aquificales</taxon>
        <taxon>Hydrogenothermaceae</taxon>
        <taxon>Hydrogenothermus</taxon>
    </lineage>
</organism>
<name>A0A3M0B7A2_9AQUI</name>
<protein>
    <submittedName>
        <fullName evidence="1">Uncharacterized protein</fullName>
    </submittedName>
</protein>